<organism evidence="2 3">
    <name type="scientific">Lentinus brumalis</name>
    <dbReference type="NCBI Taxonomy" id="2498619"/>
    <lineage>
        <taxon>Eukaryota</taxon>
        <taxon>Fungi</taxon>
        <taxon>Dikarya</taxon>
        <taxon>Basidiomycota</taxon>
        <taxon>Agaricomycotina</taxon>
        <taxon>Agaricomycetes</taxon>
        <taxon>Polyporales</taxon>
        <taxon>Polyporaceae</taxon>
        <taxon>Lentinus</taxon>
    </lineage>
</organism>
<dbReference type="Proteomes" id="UP000256964">
    <property type="component" value="Unassembled WGS sequence"/>
</dbReference>
<sequence length="363" mass="41272">MESVTNDPELARDMARLLYRKLQKARRERDELRANKQCEGLLVDSSALQKENQRLRYELGEMQLSLDVSTESMDSKEDIVLSPGDYSEENRHMTTQSIEDMTRFPEQERVAELQQLTDKARTYKQKYKDMKVQWVVLEENRSQMEEQLRTKRAELGATQRQMRDVELELEKAREAVDDQGSYDPSSFLSVAVEISGCPPTESLHSLPPRGITDIRRASTNPVAILSKDVKWHENTNRALVLAPGMHYNPTQRSGKGSWSQTPLHQLFRVDGSTHVEVVFMDGANYYYCGTYTTVLISAISFEEAQKISYSVARHVRDSIILHRDQVAPAVCRLVNALFTAGGLPIACFAIQRVGWDIKLGGIS</sequence>
<dbReference type="EMBL" id="KZ857381">
    <property type="protein sequence ID" value="RDX55967.1"/>
    <property type="molecule type" value="Genomic_DNA"/>
</dbReference>
<keyword evidence="3" id="KW-1185">Reference proteome</keyword>
<accession>A0A371DTT0</accession>
<name>A0A371DTT0_9APHY</name>
<evidence type="ECO:0000313" key="2">
    <source>
        <dbReference type="EMBL" id="RDX55967.1"/>
    </source>
</evidence>
<reference evidence="2 3" key="1">
    <citation type="journal article" date="2018" name="Biotechnol. Biofuels">
        <title>Integrative visual omics of the white-rot fungus Polyporus brumalis exposes the biotechnological potential of its oxidative enzymes for delignifying raw plant biomass.</title>
        <authorList>
            <person name="Miyauchi S."/>
            <person name="Rancon A."/>
            <person name="Drula E."/>
            <person name="Hage H."/>
            <person name="Chaduli D."/>
            <person name="Favel A."/>
            <person name="Grisel S."/>
            <person name="Henrissat B."/>
            <person name="Herpoel-Gimbert I."/>
            <person name="Ruiz-Duenas F.J."/>
            <person name="Chevret D."/>
            <person name="Hainaut M."/>
            <person name="Lin J."/>
            <person name="Wang M."/>
            <person name="Pangilinan J."/>
            <person name="Lipzen A."/>
            <person name="Lesage-Meessen L."/>
            <person name="Navarro D."/>
            <person name="Riley R."/>
            <person name="Grigoriev I.V."/>
            <person name="Zhou S."/>
            <person name="Raouche S."/>
            <person name="Rosso M.N."/>
        </authorList>
    </citation>
    <scope>NUCLEOTIDE SEQUENCE [LARGE SCALE GENOMIC DNA]</scope>
    <source>
        <strain evidence="2 3">BRFM 1820</strain>
    </source>
</reference>
<gene>
    <name evidence="2" type="ORF">OH76DRAFT_1551488</name>
</gene>
<protein>
    <submittedName>
        <fullName evidence="2">Uncharacterized protein</fullName>
    </submittedName>
</protein>
<evidence type="ECO:0000256" key="1">
    <source>
        <dbReference type="SAM" id="Coils"/>
    </source>
</evidence>
<keyword evidence="1" id="KW-0175">Coiled coil</keyword>
<dbReference type="AlphaFoldDB" id="A0A371DTT0"/>
<evidence type="ECO:0000313" key="3">
    <source>
        <dbReference type="Proteomes" id="UP000256964"/>
    </source>
</evidence>
<feature type="coiled-coil region" evidence="1">
    <location>
        <begin position="113"/>
        <end position="175"/>
    </location>
</feature>
<dbReference type="OrthoDB" id="2879738at2759"/>
<proteinExistence type="predicted"/>